<dbReference type="PANTHER" id="PTHR15837">
    <property type="entry name" value="RAN GUANINE NUCLEOTIDE RELEASE FACTOR"/>
    <property type="match status" value="1"/>
</dbReference>
<reference evidence="4 5" key="1">
    <citation type="submission" date="2014-04" db="EMBL/GenBank/DDBJ databases">
        <title>Evolutionary Origins and Diversification of the Mycorrhizal Mutualists.</title>
        <authorList>
            <consortium name="DOE Joint Genome Institute"/>
            <consortium name="Mycorrhizal Genomics Consortium"/>
            <person name="Kohler A."/>
            <person name="Kuo A."/>
            <person name="Nagy L.G."/>
            <person name="Floudas D."/>
            <person name="Copeland A."/>
            <person name="Barry K.W."/>
            <person name="Cichocki N."/>
            <person name="Veneault-Fourrey C."/>
            <person name="LaButti K."/>
            <person name="Lindquist E.A."/>
            <person name="Lipzen A."/>
            <person name="Lundell T."/>
            <person name="Morin E."/>
            <person name="Murat C."/>
            <person name="Riley R."/>
            <person name="Ohm R."/>
            <person name="Sun H."/>
            <person name="Tunlid A."/>
            <person name="Henrissat B."/>
            <person name="Grigoriev I.V."/>
            <person name="Hibbett D.S."/>
            <person name="Martin F."/>
        </authorList>
    </citation>
    <scope>NUCLEOTIDE SEQUENCE [LARGE SCALE GENOMIC DNA]</scope>
    <source>
        <strain evidence="4 5">Koide BX008</strain>
    </source>
</reference>
<dbReference type="STRING" id="946122.A0A0C2XDR6"/>
<dbReference type="HOGENOM" id="CLU_081345_1_2_1"/>
<dbReference type="GO" id="GO:0005085">
    <property type="term" value="F:guanyl-nucleotide exchange factor activity"/>
    <property type="evidence" value="ECO:0007669"/>
    <property type="project" value="TreeGrafter"/>
</dbReference>
<keyword evidence="5" id="KW-1185">Reference proteome</keyword>
<protein>
    <recommendedName>
        <fullName evidence="6">Mog1p/PsbP-like protein</fullName>
    </recommendedName>
</protein>
<evidence type="ECO:0000256" key="2">
    <source>
        <dbReference type="ARBA" id="ARBA00022448"/>
    </source>
</evidence>
<keyword evidence="2" id="KW-0813">Transport</keyword>
<dbReference type="SUPFAM" id="SSF55724">
    <property type="entry name" value="Mog1p/PsbP-like"/>
    <property type="match status" value="1"/>
</dbReference>
<accession>A0A0C2XDR6</accession>
<dbReference type="EMBL" id="KN818231">
    <property type="protein sequence ID" value="KIL67596.1"/>
    <property type="molecule type" value="Genomic_DNA"/>
</dbReference>
<evidence type="ECO:0000313" key="5">
    <source>
        <dbReference type="Proteomes" id="UP000054549"/>
    </source>
</evidence>
<comment type="similarity">
    <text evidence="1">Belongs to the MOG1 family.</text>
</comment>
<evidence type="ECO:0000256" key="1">
    <source>
        <dbReference type="ARBA" id="ARBA00010307"/>
    </source>
</evidence>
<evidence type="ECO:0000313" key="4">
    <source>
        <dbReference type="EMBL" id="KIL67596.1"/>
    </source>
</evidence>
<keyword evidence="3" id="KW-0653">Protein transport</keyword>
<dbReference type="Proteomes" id="UP000054549">
    <property type="component" value="Unassembled WGS sequence"/>
</dbReference>
<dbReference type="GO" id="GO:0031267">
    <property type="term" value="F:small GTPase binding"/>
    <property type="evidence" value="ECO:0007669"/>
    <property type="project" value="TreeGrafter"/>
</dbReference>
<evidence type="ECO:0008006" key="6">
    <source>
        <dbReference type="Google" id="ProtNLM"/>
    </source>
</evidence>
<dbReference type="InterPro" id="IPR016123">
    <property type="entry name" value="Mog1/PsbP_a/b/a-sand"/>
</dbReference>
<dbReference type="AlphaFoldDB" id="A0A0C2XDR6"/>
<dbReference type="PANTHER" id="PTHR15837:SF0">
    <property type="entry name" value="RAN GUANINE NUCLEOTIDE RELEASE FACTOR"/>
    <property type="match status" value="1"/>
</dbReference>
<dbReference type="FunCoup" id="A0A0C2XDR6">
    <property type="interactions" value="348"/>
</dbReference>
<evidence type="ECO:0000256" key="3">
    <source>
        <dbReference type="ARBA" id="ARBA00022927"/>
    </source>
</evidence>
<proteinExistence type="inferred from homology"/>
<dbReference type="GO" id="GO:0005634">
    <property type="term" value="C:nucleus"/>
    <property type="evidence" value="ECO:0007669"/>
    <property type="project" value="TreeGrafter"/>
</dbReference>
<sequence length="175" mass="19257">MSQKARTPRDLWGGAIQATAPVDLIDASDLRQVPDNQEVFLYPDSSISIVAEILQSVEPTDLSEAIKFHFDSLAHDNDAKSSTVLAIEKIADLDITILKGEQVVPKFNKVEPDLVHILMALRRVEVKNIDIVVTFNVPVKSADGGAVGDEGLRLAEEDFNIFIRSLQIIDFGLFS</sequence>
<dbReference type="InParanoid" id="A0A0C2XDR6"/>
<dbReference type="Gene3D" id="3.40.1000.10">
    <property type="entry name" value="Mog1/PsbP, alpha/beta/alpha sandwich"/>
    <property type="match status" value="1"/>
</dbReference>
<dbReference type="OrthoDB" id="10255285at2759"/>
<gene>
    <name evidence="4" type="ORF">M378DRAFT_73564</name>
</gene>
<dbReference type="GO" id="GO:0006606">
    <property type="term" value="P:protein import into nucleus"/>
    <property type="evidence" value="ECO:0007669"/>
    <property type="project" value="TreeGrafter"/>
</dbReference>
<dbReference type="InterPro" id="IPR007681">
    <property type="entry name" value="Mog1"/>
</dbReference>
<dbReference type="Pfam" id="PF04603">
    <property type="entry name" value="Mog1"/>
    <property type="match status" value="1"/>
</dbReference>
<name>A0A0C2XDR6_AMAMK</name>
<organism evidence="4 5">
    <name type="scientific">Amanita muscaria (strain Koide BX008)</name>
    <dbReference type="NCBI Taxonomy" id="946122"/>
    <lineage>
        <taxon>Eukaryota</taxon>
        <taxon>Fungi</taxon>
        <taxon>Dikarya</taxon>
        <taxon>Basidiomycota</taxon>
        <taxon>Agaricomycotina</taxon>
        <taxon>Agaricomycetes</taxon>
        <taxon>Agaricomycetidae</taxon>
        <taxon>Agaricales</taxon>
        <taxon>Pluteineae</taxon>
        <taxon>Amanitaceae</taxon>
        <taxon>Amanita</taxon>
    </lineage>
</organism>